<sequence length="548" mass="59708">MVDAVGVHIVVQERQNPHARSNDTRVVHRILVRVCVGGEHHHDNGVGNENGGDPAVDPAPEGTQVKRPGSELLVHVQQAEKRGHAPGKVVSGNVQGEKSVCGGGSDKTQETNDNGRHTTGDHGVDRHRQLLVDFLDPPRHGQAVVSGKGENSSADGGENGGAHQKSGKRNEHHERHGHLLASTRLGFKGVVDDSRHGSAKGQAQNVIFNVVGSDTETCHHHNHPAQNAAHGDGGDDANGDGPSRVGAFLRHVHTRVKGPNGPDGRQPCSRQSRPANGERRVVGEVAKHPAGRLEQAARRCDGHGNDKKRNERHIHHNGRCSEPRRMFQRKTGDGNVRHHARHENAVRLGRRDVVVAVLGNHHHRQHLGGKAVIDGAKRAHQRNGVCVSHHVRDHRLVLGRRVVVGPVVEPAQRGQEGGVLAHGNANGQNQNRRYEPAPDGAGRAGQKRRGKNGRHRGKQAHDGKRHAKHSERQESAPELGLVADLRQKLIIVARKRGGDVWRHDVSRVVVVARVRDHGLDDLLARKHRVDHLGEKTRQDLHGPYISGR</sequence>
<dbReference type="KEGG" id="clu:CLUG_00468"/>
<proteinExistence type="predicted"/>
<feature type="region of interest" description="Disordered" evidence="1">
    <location>
        <begin position="139"/>
        <end position="183"/>
    </location>
</feature>
<dbReference type="Proteomes" id="UP000007703">
    <property type="component" value="Unassembled WGS sequence"/>
</dbReference>
<name>C4XWZ5_CLAL4</name>
<dbReference type="AlphaFoldDB" id="C4XWZ5"/>
<feature type="region of interest" description="Disordered" evidence="1">
    <location>
        <begin position="414"/>
        <end position="479"/>
    </location>
</feature>
<accession>C4XWZ5</accession>
<dbReference type="InParanoid" id="C4XWZ5"/>
<evidence type="ECO:0000256" key="1">
    <source>
        <dbReference type="SAM" id="MobiDB-lite"/>
    </source>
</evidence>
<feature type="region of interest" description="Disordered" evidence="1">
    <location>
        <begin position="217"/>
        <end position="280"/>
    </location>
</feature>
<evidence type="ECO:0000313" key="3">
    <source>
        <dbReference type="Proteomes" id="UP000007703"/>
    </source>
</evidence>
<dbReference type="EMBL" id="CH408076">
    <property type="protein sequence ID" value="EEQ36344.1"/>
    <property type="molecule type" value="Genomic_DNA"/>
</dbReference>
<reference evidence="2 3" key="1">
    <citation type="journal article" date="2009" name="Nature">
        <title>Evolution of pathogenicity and sexual reproduction in eight Candida genomes.</title>
        <authorList>
            <person name="Butler G."/>
            <person name="Rasmussen M.D."/>
            <person name="Lin M.F."/>
            <person name="Santos M.A."/>
            <person name="Sakthikumar S."/>
            <person name="Munro C.A."/>
            <person name="Rheinbay E."/>
            <person name="Grabherr M."/>
            <person name="Forche A."/>
            <person name="Reedy J.L."/>
            <person name="Agrafioti I."/>
            <person name="Arnaud M.B."/>
            <person name="Bates S."/>
            <person name="Brown A.J."/>
            <person name="Brunke S."/>
            <person name="Costanzo M.C."/>
            <person name="Fitzpatrick D.A."/>
            <person name="de Groot P.W."/>
            <person name="Harris D."/>
            <person name="Hoyer L.L."/>
            <person name="Hube B."/>
            <person name="Klis F.M."/>
            <person name="Kodira C."/>
            <person name="Lennard N."/>
            <person name="Logue M.E."/>
            <person name="Martin R."/>
            <person name="Neiman A.M."/>
            <person name="Nikolaou E."/>
            <person name="Quail M.A."/>
            <person name="Quinn J."/>
            <person name="Santos M.C."/>
            <person name="Schmitzberger F.F."/>
            <person name="Sherlock G."/>
            <person name="Shah P."/>
            <person name="Silverstein K.A."/>
            <person name="Skrzypek M.S."/>
            <person name="Soll D."/>
            <person name="Staggs R."/>
            <person name="Stansfield I."/>
            <person name="Stumpf M.P."/>
            <person name="Sudbery P.E."/>
            <person name="Srikantha T."/>
            <person name="Zeng Q."/>
            <person name="Berman J."/>
            <person name="Berriman M."/>
            <person name="Heitman J."/>
            <person name="Gow N.A."/>
            <person name="Lorenz M.C."/>
            <person name="Birren B.W."/>
            <person name="Kellis M."/>
            <person name="Cuomo C.A."/>
        </authorList>
    </citation>
    <scope>NUCLEOTIDE SEQUENCE [LARGE SCALE GENOMIC DNA]</scope>
    <source>
        <strain evidence="2 3">ATCC 42720</strain>
    </source>
</reference>
<dbReference type="VEuPathDB" id="FungiDB:CLUG_00468"/>
<feature type="compositionally biased region" description="Basic and acidic residues" evidence="1">
    <location>
        <begin position="107"/>
        <end position="125"/>
    </location>
</feature>
<feature type="region of interest" description="Disordered" evidence="1">
    <location>
        <begin position="79"/>
        <end position="125"/>
    </location>
</feature>
<feature type="region of interest" description="Disordered" evidence="1">
    <location>
        <begin position="39"/>
        <end position="66"/>
    </location>
</feature>
<feature type="compositionally biased region" description="Basic residues" evidence="1">
    <location>
        <begin position="445"/>
        <end position="469"/>
    </location>
</feature>
<organism evidence="2 3">
    <name type="scientific">Clavispora lusitaniae (strain ATCC 42720)</name>
    <name type="common">Yeast</name>
    <name type="synonym">Candida lusitaniae</name>
    <dbReference type="NCBI Taxonomy" id="306902"/>
    <lineage>
        <taxon>Eukaryota</taxon>
        <taxon>Fungi</taxon>
        <taxon>Dikarya</taxon>
        <taxon>Ascomycota</taxon>
        <taxon>Saccharomycotina</taxon>
        <taxon>Pichiomycetes</taxon>
        <taxon>Metschnikowiaceae</taxon>
        <taxon>Clavispora</taxon>
    </lineage>
</organism>
<gene>
    <name evidence="2" type="ORF">CLUG_00468</name>
</gene>
<dbReference type="HOGENOM" id="CLU_496952_0_0_1"/>
<evidence type="ECO:0000313" key="2">
    <source>
        <dbReference type="EMBL" id="EEQ36344.1"/>
    </source>
</evidence>
<protein>
    <submittedName>
        <fullName evidence="2">Uncharacterized protein</fullName>
    </submittedName>
</protein>